<proteinExistence type="predicted"/>
<accession>A0ABN5NXI9</accession>
<dbReference type="EMBL" id="CP030144">
    <property type="protein sequence ID" value="AXR65137.1"/>
    <property type="molecule type" value="Genomic_DNA"/>
</dbReference>
<reference evidence="1 2" key="1">
    <citation type="submission" date="2018-06" db="EMBL/GenBank/DDBJ databases">
        <authorList>
            <person name="Tortosa P."/>
        </authorList>
    </citation>
    <scope>NUCLEOTIDE SEQUENCE [LARGE SCALE GENOMIC DNA]</scope>
    <source>
        <strain evidence="1 2">MDI222</strain>
    </source>
</reference>
<gene>
    <name evidence="1" type="ORF">DQM28_13885</name>
</gene>
<evidence type="ECO:0000313" key="2">
    <source>
        <dbReference type="Proteomes" id="UP000258889"/>
    </source>
</evidence>
<protein>
    <submittedName>
        <fullName evidence="1">Uncharacterized protein</fullName>
    </submittedName>
</protein>
<name>A0ABN5NXI9_9LEPT</name>
<evidence type="ECO:0000313" key="1">
    <source>
        <dbReference type="EMBL" id="AXR65137.1"/>
    </source>
</evidence>
<sequence>MRLCHDFLLNYIGRPVDSPRKKLSLKLCKPYLNQKKIYVLYRTRFDFCESDHGFALCFFRN</sequence>
<keyword evidence="2" id="KW-1185">Reference proteome</keyword>
<organism evidence="1 2">
    <name type="scientific">Leptospira mayottensis</name>
    <dbReference type="NCBI Taxonomy" id="1137606"/>
    <lineage>
        <taxon>Bacteria</taxon>
        <taxon>Pseudomonadati</taxon>
        <taxon>Spirochaetota</taxon>
        <taxon>Spirochaetia</taxon>
        <taxon>Leptospirales</taxon>
        <taxon>Leptospiraceae</taxon>
        <taxon>Leptospira</taxon>
    </lineage>
</organism>
<dbReference type="Proteomes" id="UP000258889">
    <property type="component" value="Chromosome i"/>
</dbReference>
<reference evidence="1 2" key="2">
    <citation type="submission" date="2018-09" db="EMBL/GenBank/DDBJ databases">
        <title>Complete Genome sequences of three Leptospira mayottensis isolates obtained from Tenrecid mammals endemic to the Malagasy region.</title>
        <authorList>
            <person name="Cordonin C."/>
            <person name="Toty C."/>
        </authorList>
    </citation>
    <scope>NUCLEOTIDE SEQUENCE [LARGE SCALE GENOMIC DNA]</scope>
    <source>
        <strain evidence="1 2">MDI222</strain>
    </source>
</reference>